<dbReference type="EMBL" id="RQGD01000035">
    <property type="protein sequence ID" value="TGL57419.1"/>
    <property type="molecule type" value="Genomic_DNA"/>
</dbReference>
<keyword evidence="2" id="KW-1185">Reference proteome</keyword>
<dbReference type="NCBIfam" id="TIGR04410">
    <property type="entry name" value="Spiro_T2SS_lipo"/>
    <property type="match status" value="1"/>
</dbReference>
<reference evidence="1" key="1">
    <citation type="journal article" date="2019" name="PLoS Negl. Trop. Dis.">
        <title>Revisiting the worldwide diversity of Leptospira species in the environment.</title>
        <authorList>
            <person name="Vincent A.T."/>
            <person name="Schiettekatte O."/>
            <person name="Bourhy P."/>
            <person name="Veyrier F.J."/>
            <person name="Picardeau M."/>
        </authorList>
    </citation>
    <scope>NUCLEOTIDE SEQUENCE [LARGE SCALE GENOMIC DNA]</scope>
    <source>
        <strain evidence="1">201702476</strain>
    </source>
</reference>
<evidence type="ECO:0000313" key="1">
    <source>
        <dbReference type="EMBL" id="TGL57419.1"/>
    </source>
</evidence>
<gene>
    <name evidence="1" type="ORF">EHQ58_14115</name>
</gene>
<sequence>MCNCSQRLIEKGKLREFNEYYDEKVYVLKDDLKISAQEMMKKGTLVRIYIESTPSLLKLKVYPASESRESSTGKLASYIINDDVKKKKYELEDIEVWVATKLQVSEQKNKKTKK</sequence>
<keyword evidence="1" id="KW-0449">Lipoprotein</keyword>
<dbReference type="InterPro" id="IPR030924">
    <property type="entry name" value="Spiro_T2SS_lipo"/>
</dbReference>
<proteinExistence type="predicted"/>
<dbReference type="OrthoDB" id="339458at2"/>
<comment type="caution">
    <text evidence="1">The sequence shown here is derived from an EMBL/GenBank/DDBJ whole genome shotgun (WGS) entry which is preliminary data.</text>
</comment>
<protein>
    <submittedName>
        <fullName evidence="1">Type II secretion system-associated lipoprotein</fullName>
    </submittedName>
</protein>
<accession>A0A4R9K075</accession>
<evidence type="ECO:0000313" key="2">
    <source>
        <dbReference type="Proteomes" id="UP000297693"/>
    </source>
</evidence>
<dbReference type="Proteomes" id="UP000297693">
    <property type="component" value="Unassembled WGS sequence"/>
</dbReference>
<organism evidence="1 2">
    <name type="scientific">Leptospira ognonensis</name>
    <dbReference type="NCBI Taxonomy" id="2484945"/>
    <lineage>
        <taxon>Bacteria</taxon>
        <taxon>Pseudomonadati</taxon>
        <taxon>Spirochaetota</taxon>
        <taxon>Spirochaetia</taxon>
        <taxon>Leptospirales</taxon>
        <taxon>Leptospiraceae</taxon>
        <taxon>Leptospira</taxon>
    </lineage>
</organism>
<name>A0A4R9K075_9LEPT</name>
<dbReference type="AlphaFoldDB" id="A0A4R9K075"/>